<dbReference type="Proteomes" id="UP000218165">
    <property type="component" value="Chromosome"/>
</dbReference>
<evidence type="ECO:0000313" key="2">
    <source>
        <dbReference type="Proteomes" id="UP000218165"/>
    </source>
</evidence>
<dbReference type="EMBL" id="CP023563">
    <property type="protein sequence ID" value="ATG50512.1"/>
    <property type="molecule type" value="Genomic_DNA"/>
</dbReference>
<reference evidence="2" key="1">
    <citation type="submission" date="2017-09" db="EMBL/GenBank/DDBJ databases">
        <title>Brachybacterium sp. VM2412.</title>
        <authorList>
            <person name="Tak E.J."/>
            <person name="Bae J.-W."/>
        </authorList>
    </citation>
    <scope>NUCLEOTIDE SEQUENCE [LARGE SCALE GENOMIC DNA]</scope>
    <source>
        <strain evidence="2">VM2412</strain>
    </source>
</reference>
<organism evidence="1 2">
    <name type="scientific">Brachybacterium vulturis</name>
    <dbReference type="NCBI Taxonomy" id="2017484"/>
    <lineage>
        <taxon>Bacteria</taxon>
        <taxon>Bacillati</taxon>
        <taxon>Actinomycetota</taxon>
        <taxon>Actinomycetes</taxon>
        <taxon>Micrococcales</taxon>
        <taxon>Dermabacteraceae</taxon>
        <taxon>Brachybacterium</taxon>
    </lineage>
</organism>
<sequence>MSFNVIVIPEDDRLDTYVLTPVLKAALTHIGKTQATLRMVSNPHPRGIDIVLTMDFFDQVMRRYGTADLFLYCIDRDGSARNDARLRSTVLSASERVRARQRVDGRTAHQEVEVWGLAGCDRELLADPWASIRAHRDPKEAYFDGVAEALGVHRGPGRGREHIGRLAGASYGRVRQLCPELQEIETIFLDAAG</sequence>
<proteinExistence type="predicted"/>
<keyword evidence="2" id="KW-1185">Reference proteome</keyword>
<gene>
    <name evidence="1" type="ORF">CFK38_02475</name>
</gene>
<protein>
    <submittedName>
        <fullName evidence="1">Uncharacterized protein</fullName>
    </submittedName>
</protein>
<evidence type="ECO:0000313" key="1">
    <source>
        <dbReference type="EMBL" id="ATG50512.1"/>
    </source>
</evidence>
<dbReference type="KEGG" id="brz:CFK38_02475"/>
<accession>A0A291GKD2</accession>
<dbReference type="AlphaFoldDB" id="A0A291GKD2"/>
<name>A0A291GKD2_9MICO</name>